<evidence type="ECO:0000313" key="1">
    <source>
        <dbReference type="EMBL" id="KAH3812147.1"/>
    </source>
</evidence>
<sequence length="59" mass="6442">MAGQKDIDAGVIFMFAPYQAVENAANKQLRAADQTINTPFMTLLKSSALTFLVELHGDK</sequence>
<dbReference type="Proteomes" id="UP000828390">
    <property type="component" value="Unassembled WGS sequence"/>
</dbReference>
<keyword evidence="2" id="KW-1185">Reference proteome</keyword>
<dbReference type="EMBL" id="JAIWYP010000006">
    <property type="protein sequence ID" value="KAH3812147.1"/>
    <property type="molecule type" value="Genomic_DNA"/>
</dbReference>
<protein>
    <submittedName>
        <fullName evidence="1">Uncharacterized protein</fullName>
    </submittedName>
</protein>
<organism evidence="1 2">
    <name type="scientific">Dreissena polymorpha</name>
    <name type="common">Zebra mussel</name>
    <name type="synonym">Mytilus polymorpha</name>
    <dbReference type="NCBI Taxonomy" id="45954"/>
    <lineage>
        <taxon>Eukaryota</taxon>
        <taxon>Metazoa</taxon>
        <taxon>Spiralia</taxon>
        <taxon>Lophotrochozoa</taxon>
        <taxon>Mollusca</taxon>
        <taxon>Bivalvia</taxon>
        <taxon>Autobranchia</taxon>
        <taxon>Heteroconchia</taxon>
        <taxon>Euheterodonta</taxon>
        <taxon>Imparidentia</taxon>
        <taxon>Neoheterodontei</taxon>
        <taxon>Myida</taxon>
        <taxon>Dreissenoidea</taxon>
        <taxon>Dreissenidae</taxon>
        <taxon>Dreissena</taxon>
    </lineage>
</organism>
<proteinExistence type="predicted"/>
<gene>
    <name evidence="1" type="ORF">DPMN_140570</name>
</gene>
<dbReference type="AlphaFoldDB" id="A0A9D4GDS2"/>
<reference evidence="1" key="2">
    <citation type="submission" date="2020-11" db="EMBL/GenBank/DDBJ databases">
        <authorList>
            <person name="McCartney M.A."/>
            <person name="Auch B."/>
            <person name="Kono T."/>
            <person name="Mallez S."/>
            <person name="Becker A."/>
            <person name="Gohl D.M."/>
            <person name="Silverstein K.A.T."/>
            <person name="Koren S."/>
            <person name="Bechman K.B."/>
            <person name="Herman A."/>
            <person name="Abrahante J.E."/>
            <person name="Garbe J."/>
        </authorList>
    </citation>
    <scope>NUCLEOTIDE SEQUENCE</scope>
    <source>
        <strain evidence="1">Duluth1</strain>
        <tissue evidence="1">Whole animal</tissue>
    </source>
</reference>
<accession>A0A9D4GDS2</accession>
<reference evidence="1" key="1">
    <citation type="journal article" date="2019" name="bioRxiv">
        <title>The Genome of the Zebra Mussel, Dreissena polymorpha: A Resource for Invasive Species Research.</title>
        <authorList>
            <person name="McCartney M.A."/>
            <person name="Auch B."/>
            <person name="Kono T."/>
            <person name="Mallez S."/>
            <person name="Zhang Y."/>
            <person name="Obille A."/>
            <person name="Becker A."/>
            <person name="Abrahante J.E."/>
            <person name="Garbe J."/>
            <person name="Badalamenti J.P."/>
            <person name="Herman A."/>
            <person name="Mangelson H."/>
            <person name="Liachko I."/>
            <person name="Sullivan S."/>
            <person name="Sone E.D."/>
            <person name="Koren S."/>
            <person name="Silverstein K.A.T."/>
            <person name="Beckman K.B."/>
            <person name="Gohl D.M."/>
        </authorList>
    </citation>
    <scope>NUCLEOTIDE SEQUENCE</scope>
    <source>
        <strain evidence="1">Duluth1</strain>
        <tissue evidence="1">Whole animal</tissue>
    </source>
</reference>
<comment type="caution">
    <text evidence="1">The sequence shown here is derived from an EMBL/GenBank/DDBJ whole genome shotgun (WGS) entry which is preliminary data.</text>
</comment>
<evidence type="ECO:0000313" key="2">
    <source>
        <dbReference type="Proteomes" id="UP000828390"/>
    </source>
</evidence>
<name>A0A9D4GDS2_DREPO</name>